<evidence type="ECO:0000259" key="2">
    <source>
        <dbReference type="Pfam" id="PF07584"/>
    </source>
</evidence>
<dbReference type="Gene3D" id="3.40.50.410">
    <property type="entry name" value="von Willebrand factor, type A domain"/>
    <property type="match status" value="1"/>
</dbReference>
<comment type="caution">
    <text evidence="4">The sequence shown here is derived from an EMBL/GenBank/DDBJ whole genome shotgun (WGS) entry which is preliminary data.</text>
</comment>
<sequence length="632" mass="69947">MQFASLGGLWFALSLPFIVLLYMLKRRYTDTEVSSHLLWQRVLREQEANRPWQKLRRQLLLWLQLLAAALFVIALMQPYVQRQHSAKTHVIFVLDDSASMQASDDHRTRLDEVKTEMLEYAREHAPNSAYTLLVMKDQPEVLISRQNGVSSLQEALKQAGPFYGKTNYQEALSLASALSRDDRNAEVRVYTDGQWTEQASGVVFSVPVTVQKLSGTTAPANVSISQFGVKSIADGSAYQAVAALKNWSSSPISMKATAFIDSQAVHTDSIELKPGEQKSIFIDQLARGDVYKLQIDTKDAMEADNTAYAFPEGSGRIQAAYVGEGNLFLEKALALAKVDLLNVQKNASGAYPLPLGRKPDLILLDGVDEAAINGEGWKRLLASTPAWSIAPGSAAAIEEAAVLPYTIADHPITRYIHLQDVNVAGIQKRAARPWEKPIVQSAASPLMLAGMETGIPRLTFAFSLQHTDLVLRPEFPVLVQNAAAWLTQFRGGNLGRVVAGETKEIALHPETVKASWKHDSEGAVKDEISAAQNGITLQSRQIVPASPGLYQFAEYNQEGHLIQTRPLEVTMDPRESNINDQTEIKLSKKDDSQSIGQERVESLNHPIAPWIVVILLIMMLFEWEVYRRGLSV</sequence>
<gene>
    <name evidence="4" type="ORF">ICC18_03265</name>
</gene>
<keyword evidence="1" id="KW-1133">Transmembrane helix</keyword>
<organism evidence="4 5">
    <name type="scientific">Paenibacillus sedimenti</name>
    <dbReference type="NCBI Taxonomy" id="2770274"/>
    <lineage>
        <taxon>Bacteria</taxon>
        <taxon>Bacillati</taxon>
        <taxon>Bacillota</taxon>
        <taxon>Bacilli</taxon>
        <taxon>Bacillales</taxon>
        <taxon>Paenibacillaceae</taxon>
        <taxon>Paenibacillus</taxon>
    </lineage>
</organism>
<dbReference type="Pfam" id="PF13519">
    <property type="entry name" value="VWA_2"/>
    <property type="match status" value="1"/>
</dbReference>
<protein>
    <submittedName>
        <fullName evidence="4">BatA domain-containing protein</fullName>
    </submittedName>
</protein>
<dbReference type="SUPFAM" id="SSF53300">
    <property type="entry name" value="vWA-like"/>
    <property type="match status" value="1"/>
</dbReference>
<dbReference type="CDD" id="cd00198">
    <property type="entry name" value="vWFA"/>
    <property type="match status" value="1"/>
</dbReference>
<dbReference type="RefSeq" id="WP_188172925.1">
    <property type="nucleotide sequence ID" value="NZ_JACVVD010000001.1"/>
</dbReference>
<reference evidence="4" key="1">
    <citation type="submission" date="2020-09" db="EMBL/GenBank/DDBJ databases">
        <title>Draft Genome Sequence of Paenibacillus sp. WST5.</title>
        <authorList>
            <person name="Bao Z."/>
        </authorList>
    </citation>
    <scope>NUCLEOTIDE SEQUENCE</scope>
    <source>
        <strain evidence="4">WST5</strain>
    </source>
</reference>
<feature type="domain" description="Aerotolerance regulator N-terminal" evidence="2">
    <location>
        <begin position="1"/>
        <end position="78"/>
    </location>
</feature>
<dbReference type="InterPro" id="IPR002035">
    <property type="entry name" value="VWF_A"/>
</dbReference>
<keyword evidence="1" id="KW-0472">Membrane</keyword>
<evidence type="ECO:0000259" key="3">
    <source>
        <dbReference type="Pfam" id="PF13519"/>
    </source>
</evidence>
<proteinExistence type="predicted"/>
<keyword evidence="5" id="KW-1185">Reference proteome</keyword>
<dbReference type="EMBL" id="JACVVD010000001">
    <property type="protein sequence ID" value="MBD0379144.1"/>
    <property type="molecule type" value="Genomic_DNA"/>
</dbReference>
<dbReference type="Pfam" id="PF07584">
    <property type="entry name" value="BatA"/>
    <property type="match status" value="1"/>
</dbReference>
<feature type="transmembrane region" description="Helical" evidence="1">
    <location>
        <begin position="607"/>
        <end position="626"/>
    </location>
</feature>
<dbReference type="PANTHER" id="PTHR37464:SF1">
    <property type="entry name" value="BLL2463 PROTEIN"/>
    <property type="match status" value="1"/>
</dbReference>
<feature type="transmembrane region" description="Helical" evidence="1">
    <location>
        <begin position="6"/>
        <end position="24"/>
    </location>
</feature>
<dbReference type="InterPro" id="IPR036465">
    <property type="entry name" value="vWFA_dom_sf"/>
</dbReference>
<keyword evidence="1" id="KW-0812">Transmembrane</keyword>
<dbReference type="InterPro" id="IPR024163">
    <property type="entry name" value="Aerotolerance_reg_N"/>
</dbReference>
<feature type="transmembrane region" description="Helical" evidence="1">
    <location>
        <begin position="59"/>
        <end position="80"/>
    </location>
</feature>
<evidence type="ECO:0000256" key="1">
    <source>
        <dbReference type="SAM" id="Phobius"/>
    </source>
</evidence>
<name>A0A926KJY9_9BACL</name>
<dbReference type="AlphaFoldDB" id="A0A926KJY9"/>
<dbReference type="PANTHER" id="PTHR37464">
    <property type="entry name" value="BLL2463 PROTEIN"/>
    <property type="match status" value="1"/>
</dbReference>
<evidence type="ECO:0000313" key="5">
    <source>
        <dbReference type="Proteomes" id="UP000650466"/>
    </source>
</evidence>
<feature type="domain" description="VWFA" evidence="3">
    <location>
        <begin position="90"/>
        <end position="194"/>
    </location>
</feature>
<accession>A0A926KJY9</accession>
<dbReference type="Proteomes" id="UP000650466">
    <property type="component" value="Unassembled WGS sequence"/>
</dbReference>
<evidence type="ECO:0000313" key="4">
    <source>
        <dbReference type="EMBL" id="MBD0379144.1"/>
    </source>
</evidence>